<comment type="caution">
    <text evidence="1">The sequence shown here is derived from an EMBL/GenBank/DDBJ whole genome shotgun (WGS) entry which is preliminary data.</text>
</comment>
<accession>A0ABN1Q5D7</accession>
<evidence type="ECO:0000313" key="2">
    <source>
        <dbReference type="Proteomes" id="UP001501578"/>
    </source>
</evidence>
<name>A0ABN1Q5D7_9ACTN</name>
<reference evidence="1 2" key="1">
    <citation type="journal article" date="2019" name="Int. J. Syst. Evol. Microbiol.">
        <title>The Global Catalogue of Microorganisms (GCM) 10K type strain sequencing project: providing services to taxonomists for standard genome sequencing and annotation.</title>
        <authorList>
            <consortium name="The Broad Institute Genomics Platform"/>
            <consortium name="The Broad Institute Genome Sequencing Center for Infectious Disease"/>
            <person name="Wu L."/>
            <person name="Ma J."/>
        </authorList>
    </citation>
    <scope>NUCLEOTIDE SEQUENCE [LARGE SCALE GENOMIC DNA]</scope>
    <source>
        <strain evidence="1 2">JCM 11136</strain>
    </source>
</reference>
<proteinExistence type="predicted"/>
<dbReference type="EMBL" id="BAAAHQ010000023">
    <property type="protein sequence ID" value="GAA0937707.1"/>
    <property type="molecule type" value="Genomic_DNA"/>
</dbReference>
<evidence type="ECO:0000313" key="1">
    <source>
        <dbReference type="EMBL" id="GAA0937707.1"/>
    </source>
</evidence>
<dbReference type="Proteomes" id="UP001501578">
    <property type="component" value="Unassembled WGS sequence"/>
</dbReference>
<organism evidence="1 2">
    <name type="scientific">Nonomuraea longicatena</name>
    <dbReference type="NCBI Taxonomy" id="83682"/>
    <lineage>
        <taxon>Bacteria</taxon>
        <taxon>Bacillati</taxon>
        <taxon>Actinomycetota</taxon>
        <taxon>Actinomycetes</taxon>
        <taxon>Streptosporangiales</taxon>
        <taxon>Streptosporangiaceae</taxon>
        <taxon>Nonomuraea</taxon>
    </lineage>
</organism>
<protein>
    <submittedName>
        <fullName evidence="1">Uncharacterized protein</fullName>
    </submittedName>
</protein>
<gene>
    <name evidence="1" type="ORF">GCM10009560_47250</name>
</gene>
<keyword evidence="2" id="KW-1185">Reference proteome</keyword>
<sequence>MAVLLLLKPLETPAFRRTEGFQALREMWTLGFVSTGRVLAIDCGGEEGAVVLGVVDGGPGVEAEDGSEVERLGAVGMSGLTRERPGNRFSRAGKTMRISIRASGAPRQWWTP</sequence>